<dbReference type="EMBL" id="LYCR01000203">
    <property type="protein sequence ID" value="OGM39466.1"/>
    <property type="molecule type" value="Genomic_DNA"/>
</dbReference>
<accession>A0A1F7ZJ43</accession>
<proteinExistence type="predicted"/>
<evidence type="ECO:0000313" key="2">
    <source>
        <dbReference type="EMBL" id="OGM39466.1"/>
    </source>
</evidence>
<name>A0A1F7ZJ43_9EURO</name>
<dbReference type="GeneID" id="34455312"/>
<dbReference type="SUPFAM" id="SSF51110">
    <property type="entry name" value="alpha-D-mannose-specific plant lectins"/>
    <property type="match status" value="1"/>
</dbReference>
<sequence>MPNTLGNGEWLEVGQSLWSQNGETELKMQEDGKIAVYVKGECVFQNTNQERYDVKGIHMQSDGNLVMYDNNNNPLWSTNSTGSADPSSVICAVQNDGNVVLYTGQALWATNTGRVPWPQ</sequence>
<feature type="domain" description="Bulb-type lectin" evidence="1">
    <location>
        <begin position="2"/>
        <end position="114"/>
    </location>
</feature>
<dbReference type="STRING" id="109264.A0A1F7ZJ43"/>
<dbReference type="SMART" id="SM00108">
    <property type="entry name" value="B_lectin"/>
    <property type="match status" value="1"/>
</dbReference>
<protein>
    <submittedName>
        <fullName evidence="2">Lectin</fullName>
    </submittedName>
</protein>
<dbReference type="PROSITE" id="PS50927">
    <property type="entry name" value="BULB_LECTIN"/>
    <property type="match status" value="1"/>
</dbReference>
<organism evidence="2 3">
    <name type="scientific">Aspergillus bombycis</name>
    <dbReference type="NCBI Taxonomy" id="109264"/>
    <lineage>
        <taxon>Eukaryota</taxon>
        <taxon>Fungi</taxon>
        <taxon>Dikarya</taxon>
        <taxon>Ascomycota</taxon>
        <taxon>Pezizomycotina</taxon>
        <taxon>Eurotiomycetes</taxon>
        <taxon>Eurotiomycetidae</taxon>
        <taxon>Eurotiales</taxon>
        <taxon>Aspergillaceae</taxon>
        <taxon>Aspergillus</taxon>
    </lineage>
</organism>
<dbReference type="AlphaFoldDB" id="A0A1F7ZJ43"/>
<dbReference type="RefSeq" id="XP_022383183.1">
    <property type="nucleotide sequence ID" value="XM_022539050.1"/>
</dbReference>
<dbReference type="InterPro" id="IPR001480">
    <property type="entry name" value="Bulb-type_lectin_dom"/>
</dbReference>
<gene>
    <name evidence="2" type="ORF">ABOM_011922</name>
</gene>
<comment type="caution">
    <text evidence="2">The sequence shown here is derived from an EMBL/GenBank/DDBJ whole genome shotgun (WGS) entry which is preliminary data.</text>
</comment>
<keyword evidence="3" id="KW-1185">Reference proteome</keyword>
<evidence type="ECO:0000259" key="1">
    <source>
        <dbReference type="PROSITE" id="PS50927"/>
    </source>
</evidence>
<reference evidence="2 3" key="1">
    <citation type="journal article" date="2016" name="Genome Biol. Evol.">
        <title>Draft genome sequence of an aflatoxigenic Aspergillus species, A. bombycis.</title>
        <authorList>
            <person name="Moore G.G."/>
            <person name="Mack B.M."/>
            <person name="Beltz S.B."/>
            <person name="Gilbert M.K."/>
        </authorList>
    </citation>
    <scope>NUCLEOTIDE SEQUENCE [LARGE SCALE GENOMIC DNA]</scope>
    <source>
        <strain evidence="3">NRRL 26010</strain>
    </source>
</reference>
<dbReference type="Proteomes" id="UP000179179">
    <property type="component" value="Unassembled WGS sequence"/>
</dbReference>
<dbReference type="InterPro" id="IPR036426">
    <property type="entry name" value="Bulb-type_lectin_dom_sf"/>
</dbReference>
<dbReference type="OrthoDB" id="1884773at2759"/>
<dbReference type="Gene3D" id="2.90.10.10">
    <property type="entry name" value="Bulb-type lectin domain"/>
    <property type="match status" value="3"/>
</dbReference>
<evidence type="ECO:0000313" key="3">
    <source>
        <dbReference type="Proteomes" id="UP000179179"/>
    </source>
</evidence>